<dbReference type="SMART" id="SM00021">
    <property type="entry name" value="DAX"/>
    <property type="match status" value="1"/>
</dbReference>
<evidence type="ECO:0000313" key="5">
    <source>
        <dbReference type="EMBL" id="CAH0107164.1"/>
    </source>
</evidence>
<dbReference type="PANTHER" id="PTHR46102">
    <property type="entry name" value="AXIN"/>
    <property type="match status" value="1"/>
</dbReference>
<reference evidence="5" key="1">
    <citation type="submission" date="2021-11" db="EMBL/GenBank/DDBJ databases">
        <authorList>
            <person name="Schell T."/>
        </authorList>
    </citation>
    <scope>NUCLEOTIDE SEQUENCE</scope>
    <source>
        <strain evidence="5">M5</strain>
    </source>
</reference>
<keyword evidence="1 2" id="KW-0879">Wnt signaling pathway</keyword>
<comment type="caution">
    <text evidence="5">The sequence shown here is derived from an EMBL/GenBank/DDBJ whole genome shotgun (WGS) entry which is preliminary data.</text>
</comment>
<evidence type="ECO:0000256" key="2">
    <source>
        <dbReference type="PROSITE-ProRule" id="PRU00069"/>
    </source>
</evidence>
<proteinExistence type="predicted"/>
<dbReference type="GO" id="GO:0005634">
    <property type="term" value="C:nucleus"/>
    <property type="evidence" value="ECO:0007669"/>
    <property type="project" value="TreeGrafter"/>
</dbReference>
<dbReference type="PANTHER" id="PTHR46102:SF2">
    <property type="entry name" value="AXIN"/>
    <property type="match status" value="1"/>
</dbReference>
<name>A0A8J2WLD4_9CRUS</name>
<dbReference type="GO" id="GO:0090090">
    <property type="term" value="P:negative regulation of canonical Wnt signaling pathway"/>
    <property type="evidence" value="ECO:0007669"/>
    <property type="project" value="InterPro"/>
</dbReference>
<feature type="compositionally biased region" description="Polar residues" evidence="3">
    <location>
        <begin position="22"/>
        <end position="32"/>
    </location>
</feature>
<dbReference type="AlphaFoldDB" id="A0A8J2WLD4"/>
<protein>
    <recommendedName>
        <fullName evidence="4">DIX domain-containing protein</fullName>
    </recommendedName>
</protein>
<keyword evidence="6" id="KW-1185">Reference proteome</keyword>
<dbReference type="InterPro" id="IPR001158">
    <property type="entry name" value="DIX"/>
</dbReference>
<evidence type="ECO:0000313" key="6">
    <source>
        <dbReference type="Proteomes" id="UP000789390"/>
    </source>
</evidence>
<dbReference type="GO" id="GO:0019901">
    <property type="term" value="F:protein kinase binding"/>
    <property type="evidence" value="ECO:0007669"/>
    <property type="project" value="TreeGrafter"/>
</dbReference>
<dbReference type="Proteomes" id="UP000789390">
    <property type="component" value="Unassembled WGS sequence"/>
</dbReference>
<gene>
    <name evidence="5" type="ORF">DGAL_LOCUS10455</name>
</gene>
<sequence>MQTNFDELREKYGGRKRKKARQITSNKPSTQRSRWKAFNERAEILANQHGAEIVMAVHFPNKKSASSKLKYYGKLEKALENCPETIAFHNFFLAQCGQHENDVTGAITSTVSDGGRDSSSDYNENTASVALIPQASTSSGQLEAQENTEETVFYVATDSSFDCSENTVTIITPTPKASTSSTKPAVAIKNTAARASCISTEHTIVIYNFGEEPTPFCSRIPGRNVTLKRFKECCITRNGNFKYFFKTILDYGSPMVVYQEVTDDSEVLPMWENKLIGMVKTVE</sequence>
<dbReference type="SUPFAM" id="SSF54236">
    <property type="entry name" value="Ubiquitin-like"/>
    <property type="match status" value="1"/>
</dbReference>
<dbReference type="GO" id="GO:0031625">
    <property type="term" value="F:ubiquitin protein ligase binding"/>
    <property type="evidence" value="ECO:0007669"/>
    <property type="project" value="TreeGrafter"/>
</dbReference>
<feature type="domain" description="DIX" evidence="4">
    <location>
        <begin position="200"/>
        <end position="283"/>
    </location>
</feature>
<dbReference type="PROSITE" id="PS50841">
    <property type="entry name" value="DIX"/>
    <property type="match status" value="1"/>
</dbReference>
<organism evidence="5 6">
    <name type="scientific">Daphnia galeata</name>
    <dbReference type="NCBI Taxonomy" id="27404"/>
    <lineage>
        <taxon>Eukaryota</taxon>
        <taxon>Metazoa</taxon>
        <taxon>Ecdysozoa</taxon>
        <taxon>Arthropoda</taxon>
        <taxon>Crustacea</taxon>
        <taxon>Branchiopoda</taxon>
        <taxon>Diplostraca</taxon>
        <taxon>Cladocera</taxon>
        <taxon>Anomopoda</taxon>
        <taxon>Daphniidae</taxon>
        <taxon>Daphnia</taxon>
    </lineage>
</organism>
<dbReference type="InterPro" id="IPR029071">
    <property type="entry name" value="Ubiquitin-like_domsf"/>
</dbReference>
<accession>A0A8J2WLD4</accession>
<dbReference type="GO" id="GO:0005886">
    <property type="term" value="C:plasma membrane"/>
    <property type="evidence" value="ECO:0007669"/>
    <property type="project" value="TreeGrafter"/>
</dbReference>
<dbReference type="Gene3D" id="2.40.240.130">
    <property type="match status" value="1"/>
</dbReference>
<evidence type="ECO:0000256" key="3">
    <source>
        <dbReference type="SAM" id="MobiDB-lite"/>
    </source>
</evidence>
<evidence type="ECO:0000259" key="4">
    <source>
        <dbReference type="PROSITE" id="PS50841"/>
    </source>
</evidence>
<dbReference type="GO" id="GO:0008013">
    <property type="term" value="F:beta-catenin binding"/>
    <property type="evidence" value="ECO:0007669"/>
    <property type="project" value="TreeGrafter"/>
</dbReference>
<dbReference type="OrthoDB" id="10007451at2759"/>
<feature type="compositionally biased region" description="Basic and acidic residues" evidence="3">
    <location>
        <begin position="1"/>
        <end position="13"/>
    </location>
</feature>
<dbReference type="Pfam" id="PF00778">
    <property type="entry name" value="DIX"/>
    <property type="match status" value="1"/>
</dbReference>
<dbReference type="GO" id="GO:0060090">
    <property type="term" value="F:molecular adaptor activity"/>
    <property type="evidence" value="ECO:0007669"/>
    <property type="project" value="TreeGrafter"/>
</dbReference>
<feature type="region of interest" description="Disordered" evidence="3">
    <location>
        <begin position="1"/>
        <end position="33"/>
    </location>
</feature>
<dbReference type="GO" id="GO:0032436">
    <property type="term" value="P:positive regulation of proteasomal ubiquitin-dependent protein catabolic process"/>
    <property type="evidence" value="ECO:0007669"/>
    <property type="project" value="TreeGrafter"/>
</dbReference>
<dbReference type="GO" id="GO:0016055">
    <property type="term" value="P:Wnt signaling pathway"/>
    <property type="evidence" value="ECO:0007669"/>
    <property type="project" value="UniProtKB-KW"/>
</dbReference>
<dbReference type="GO" id="GO:0048468">
    <property type="term" value="P:cell development"/>
    <property type="evidence" value="ECO:0007669"/>
    <property type="project" value="TreeGrafter"/>
</dbReference>
<dbReference type="GO" id="GO:0030877">
    <property type="term" value="C:beta-catenin destruction complex"/>
    <property type="evidence" value="ECO:0007669"/>
    <property type="project" value="TreeGrafter"/>
</dbReference>
<evidence type="ECO:0000256" key="1">
    <source>
        <dbReference type="ARBA" id="ARBA00022687"/>
    </source>
</evidence>
<dbReference type="EMBL" id="CAKKLH010000257">
    <property type="protein sequence ID" value="CAH0107164.1"/>
    <property type="molecule type" value="Genomic_DNA"/>
</dbReference>
<dbReference type="InterPro" id="IPR043581">
    <property type="entry name" value="Axin-like"/>
</dbReference>
<dbReference type="InterPro" id="IPR038207">
    <property type="entry name" value="DIX_dom_sf"/>
</dbReference>